<evidence type="ECO:0000313" key="1">
    <source>
        <dbReference type="EMBL" id="UWZ79473.1"/>
    </source>
</evidence>
<accession>A0ABY5ZK91</accession>
<organism evidence="1 2">
    <name type="scientific">Geoalkalibacter halelectricus</name>
    <dbReference type="NCBI Taxonomy" id="2847045"/>
    <lineage>
        <taxon>Bacteria</taxon>
        <taxon>Pseudomonadati</taxon>
        <taxon>Thermodesulfobacteriota</taxon>
        <taxon>Desulfuromonadia</taxon>
        <taxon>Desulfuromonadales</taxon>
        <taxon>Geoalkalibacteraceae</taxon>
        <taxon>Geoalkalibacter</taxon>
    </lineage>
</organism>
<dbReference type="EMBL" id="CP092109">
    <property type="protein sequence ID" value="UWZ79473.1"/>
    <property type="molecule type" value="Genomic_DNA"/>
</dbReference>
<evidence type="ECO:0008006" key="3">
    <source>
        <dbReference type="Google" id="ProtNLM"/>
    </source>
</evidence>
<gene>
    <name evidence="1" type="ORF">L9S41_17580</name>
</gene>
<evidence type="ECO:0000313" key="2">
    <source>
        <dbReference type="Proteomes" id="UP001060414"/>
    </source>
</evidence>
<keyword evidence="2" id="KW-1185">Reference proteome</keyword>
<reference evidence="1" key="1">
    <citation type="journal article" date="2022" name="Environ. Microbiol.">
        <title>Geoalkalibacter halelectricus SAP #1 sp. nov. possessing extracellular electron transfer and mineral#reducing capabilities from a haloalkaline environment.</title>
        <authorList>
            <person name="Yadav S."/>
            <person name="Singh R."/>
            <person name="Sundharam S.S."/>
            <person name="Chaudhary S."/>
            <person name="Krishnamurthi S."/>
            <person name="Patil S.A."/>
        </authorList>
    </citation>
    <scope>NUCLEOTIDE SEQUENCE</scope>
    <source>
        <strain evidence="1">SAP-1</strain>
    </source>
</reference>
<proteinExistence type="predicted"/>
<dbReference type="RefSeq" id="WP_260747825.1">
    <property type="nucleotide sequence ID" value="NZ_CP092109.1"/>
</dbReference>
<name>A0ABY5ZK91_9BACT</name>
<sequence length="143" mass="16324">MDTSIRYLLMLQLLPVYPRKISVKELREELITQDCGLDICERTLQRDLVKLSQRFPITSDDCKPRGWSRTTKEDFFSDVPLMTTAVAKALRDVERLAGKHLPKESSRILQPLFAQARAVLGKSADCRVDYRSAQPLRAFDLAA</sequence>
<protein>
    <recommendedName>
        <fullName evidence="3">WYL domain-containing protein</fullName>
    </recommendedName>
</protein>
<dbReference type="Proteomes" id="UP001060414">
    <property type="component" value="Chromosome"/>
</dbReference>